<evidence type="ECO:0000259" key="8">
    <source>
        <dbReference type="Pfam" id="PF16005"/>
    </source>
</evidence>
<dbReference type="Proteomes" id="UP000515126">
    <property type="component" value="Chromosome 9"/>
</dbReference>
<dbReference type="FunFam" id="3.30.1370.10:FF:000079">
    <property type="entry name" value="developmental pluripotency-associated 5 protein-like"/>
    <property type="match status" value="1"/>
</dbReference>
<dbReference type="GO" id="GO:0005737">
    <property type="term" value="C:cytoplasm"/>
    <property type="evidence" value="ECO:0007669"/>
    <property type="project" value="UniProtKB-SubCell"/>
</dbReference>
<dbReference type="CTD" id="340168"/>
<dbReference type="GO" id="GO:0003729">
    <property type="term" value="F:mRNA binding"/>
    <property type="evidence" value="ECO:0007669"/>
    <property type="project" value="Ensembl"/>
</dbReference>
<reference evidence="10" key="1">
    <citation type="submission" date="2025-08" db="UniProtKB">
        <authorList>
            <consortium name="RefSeq"/>
        </authorList>
    </citation>
    <scope>IDENTIFICATION</scope>
</reference>
<dbReference type="AlphaFoldDB" id="A0A6P5Q3Z9"/>
<comment type="similarity">
    <text evidence="2">Belongs to the KHDC1 family.</text>
</comment>
<protein>
    <recommendedName>
        <fullName evidence="7">Embryonal stem cell-specific gene 1 protein</fullName>
    </recommendedName>
</protein>
<dbReference type="GeneID" id="110301012"/>
<gene>
    <name evidence="10" type="primary">Dppa5</name>
</gene>
<dbReference type="CDD" id="cd12795">
    <property type="entry name" value="FILIA_N_like"/>
    <property type="match status" value="1"/>
</dbReference>
<name>A0A6P5Q3Z9_MUSCR</name>
<comment type="subcellular location">
    <subcellularLocation>
        <location evidence="1">Cytoplasm</location>
    </subcellularLocation>
</comment>
<keyword evidence="5" id="KW-0694">RNA-binding</keyword>
<keyword evidence="3" id="KW-0217">Developmental protein</keyword>
<evidence type="ECO:0000256" key="5">
    <source>
        <dbReference type="ARBA" id="ARBA00022884"/>
    </source>
</evidence>
<dbReference type="GO" id="GO:0010468">
    <property type="term" value="P:regulation of gene expression"/>
    <property type="evidence" value="ECO:0007669"/>
    <property type="project" value="Ensembl"/>
</dbReference>
<accession>A0A6P5Q3Z9</accession>
<dbReference type="PANTHER" id="PTHR31368:SF4">
    <property type="entry name" value="DEVELOPMENTAL PLURIPOTENCY-ASSOCIATED 5 PROTEIN"/>
    <property type="match status" value="1"/>
</dbReference>
<organism evidence="9 10">
    <name type="scientific">Mus caroli</name>
    <name type="common">Ryukyu mouse</name>
    <name type="synonym">Ricefield mouse</name>
    <dbReference type="NCBI Taxonomy" id="10089"/>
    <lineage>
        <taxon>Eukaryota</taxon>
        <taxon>Metazoa</taxon>
        <taxon>Chordata</taxon>
        <taxon>Craniata</taxon>
        <taxon>Vertebrata</taxon>
        <taxon>Euteleostomi</taxon>
        <taxon>Mammalia</taxon>
        <taxon>Eutheria</taxon>
        <taxon>Euarchontoglires</taxon>
        <taxon>Glires</taxon>
        <taxon>Rodentia</taxon>
        <taxon>Myomorpha</taxon>
        <taxon>Muroidea</taxon>
        <taxon>Muridae</taxon>
        <taxon>Murinae</taxon>
        <taxon>Mus</taxon>
        <taxon>Mus</taxon>
    </lineage>
</organism>
<evidence type="ECO:0000313" key="9">
    <source>
        <dbReference type="Proteomes" id="UP000515126"/>
    </source>
</evidence>
<feature type="domain" description="KH-like RNA-binding" evidence="8">
    <location>
        <begin position="12"/>
        <end position="97"/>
    </location>
</feature>
<dbReference type="Pfam" id="PF16005">
    <property type="entry name" value="MOEP19"/>
    <property type="match status" value="1"/>
</dbReference>
<dbReference type="InterPro" id="IPR036612">
    <property type="entry name" value="KH_dom_type_1_sf"/>
</dbReference>
<dbReference type="InterPro" id="IPR031952">
    <property type="entry name" value="MOEP19_KH-like"/>
</dbReference>
<evidence type="ECO:0000313" key="10">
    <source>
        <dbReference type="RefSeq" id="XP_021026883.1"/>
    </source>
</evidence>
<keyword evidence="9" id="KW-1185">Reference proteome</keyword>
<comment type="function">
    <text evidence="6">Involved in the maintenance of embryonic stem (ES) cell pluripotency. Dispensable for self-renewal of pluripotent ES cells and establishment of germ cells. Associates with specific target mRNAs.</text>
</comment>
<dbReference type="SUPFAM" id="SSF54791">
    <property type="entry name" value="Eukaryotic type KH-domain (KH-domain type I)"/>
    <property type="match status" value="1"/>
</dbReference>
<evidence type="ECO:0000256" key="3">
    <source>
        <dbReference type="ARBA" id="ARBA00022473"/>
    </source>
</evidence>
<dbReference type="KEGG" id="mcal:110301012"/>
<dbReference type="Gene3D" id="3.30.1370.10">
    <property type="entry name" value="K Homology domain, type 1"/>
    <property type="match status" value="1"/>
</dbReference>
<sequence>MMVTFLTRKDIPPWVKVPEDLKDPEVFQVQSLVLKYLFGPQGSRMSHIEQVSQAMFELKNLESPEELTEVFIYGSQNNKVRAKWMLQSMAERYRLRQQKEVLKLEESMKTLELGQYIE</sequence>
<proteinExistence type="inferred from homology"/>
<evidence type="ECO:0000256" key="2">
    <source>
        <dbReference type="ARBA" id="ARBA00009081"/>
    </source>
</evidence>
<keyword evidence="4" id="KW-0963">Cytoplasm</keyword>
<dbReference type="PANTHER" id="PTHR31368">
    <property type="entry name" value="DEVELOPMENT PLURPOTENCY-ASSOCIATED PROTEIN 1/5 FAMILY MEMBER"/>
    <property type="match status" value="1"/>
</dbReference>
<evidence type="ECO:0000256" key="1">
    <source>
        <dbReference type="ARBA" id="ARBA00004496"/>
    </source>
</evidence>
<evidence type="ECO:0000256" key="4">
    <source>
        <dbReference type="ARBA" id="ARBA00022490"/>
    </source>
</evidence>
<evidence type="ECO:0000256" key="7">
    <source>
        <dbReference type="ARBA" id="ARBA00076670"/>
    </source>
</evidence>
<dbReference type="RefSeq" id="XP_021026883.1">
    <property type="nucleotide sequence ID" value="XM_021171224.1"/>
</dbReference>
<evidence type="ECO:0000256" key="6">
    <source>
        <dbReference type="ARBA" id="ARBA00054456"/>
    </source>
</evidence>